<evidence type="ECO:0000256" key="1">
    <source>
        <dbReference type="ARBA" id="ARBA00022729"/>
    </source>
</evidence>
<keyword evidence="2" id="KW-1015">Disulfide bond</keyword>
<dbReference type="SMART" id="SM00856">
    <property type="entry name" value="PMEI"/>
    <property type="match status" value="1"/>
</dbReference>
<proteinExistence type="inferred from homology"/>
<comment type="caution">
    <text evidence="6">The sequence shown here is derived from an EMBL/GenBank/DDBJ whole genome shotgun (WGS) entry which is preliminary data.</text>
</comment>
<dbReference type="Proteomes" id="UP001187192">
    <property type="component" value="Unassembled WGS sequence"/>
</dbReference>
<keyword evidence="7" id="KW-1185">Reference proteome</keyword>
<dbReference type="SUPFAM" id="SSF101148">
    <property type="entry name" value="Plant invertase/pectin methylesterase inhibitor"/>
    <property type="match status" value="1"/>
</dbReference>
<evidence type="ECO:0000313" key="7">
    <source>
        <dbReference type="Proteomes" id="UP001187192"/>
    </source>
</evidence>
<evidence type="ECO:0000313" key="6">
    <source>
        <dbReference type="EMBL" id="GMN37951.1"/>
    </source>
</evidence>
<dbReference type="PANTHER" id="PTHR35357:SF8">
    <property type="entry name" value="OS01G0111000 PROTEIN"/>
    <property type="match status" value="1"/>
</dbReference>
<protein>
    <recommendedName>
        <fullName evidence="5">Pectinesterase inhibitor domain-containing protein</fullName>
    </recommendedName>
</protein>
<name>A0AA88A616_FICCA</name>
<dbReference type="GO" id="GO:0004857">
    <property type="term" value="F:enzyme inhibitor activity"/>
    <property type="evidence" value="ECO:0007669"/>
    <property type="project" value="InterPro"/>
</dbReference>
<dbReference type="NCBIfam" id="TIGR01614">
    <property type="entry name" value="PME_inhib"/>
    <property type="match status" value="1"/>
</dbReference>
<evidence type="ECO:0000256" key="2">
    <source>
        <dbReference type="ARBA" id="ARBA00023157"/>
    </source>
</evidence>
<dbReference type="Pfam" id="PF04043">
    <property type="entry name" value="PMEI"/>
    <property type="match status" value="1"/>
</dbReference>
<feature type="signal peptide" evidence="4">
    <location>
        <begin position="1"/>
        <end position="24"/>
    </location>
</feature>
<dbReference type="PANTHER" id="PTHR35357">
    <property type="entry name" value="OS02G0537100 PROTEIN"/>
    <property type="match status" value="1"/>
</dbReference>
<gene>
    <name evidence="6" type="ORF">TIFTF001_007244</name>
</gene>
<organism evidence="6 7">
    <name type="scientific">Ficus carica</name>
    <name type="common">Common fig</name>
    <dbReference type="NCBI Taxonomy" id="3494"/>
    <lineage>
        <taxon>Eukaryota</taxon>
        <taxon>Viridiplantae</taxon>
        <taxon>Streptophyta</taxon>
        <taxon>Embryophyta</taxon>
        <taxon>Tracheophyta</taxon>
        <taxon>Spermatophyta</taxon>
        <taxon>Magnoliopsida</taxon>
        <taxon>eudicotyledons</taxon>
        <taxon>Gunneridae</taxon>
        <taxon>Pentapetalae</taxon>
        <taxon>rosids</taxon>
        <taxon>fabids</taxon>
        <taxon>Rosales</taxon>
        <taxon>Moraceae</taxon>
        <taxon>Ficeae</taxon>
        <taxon>Ficus</taxon>
    </lineage>
</organism>
<evidence type="ECO:0000256" key="4">
    <source>
        <dbReference type="SAM" id="SignalP"/>
    </source>
</evidence>
<feature type="chain" id="PRO_5041676260" description="Pectinesterase inhibitor domain-containing protein" evidence="4">
    <location>
        <begin position="25"/>
        <end position="184"/>
    </location>
</feature>
<accession>A0AA88A616</accession>
<dbReference type="EMBL" id="BTGU01000007">
    <property type="protein sequence ID" value="GMN37951.1"/>
    <property type="molecule type" value="Genomic_DNA"/>
</dbReference>
<evidence type="ECO:0000256" key="3">
    <source>
        <dbReference type="ARBA" id="ARBA00038471"/>
    </source>
</evidence>
<feature type="domain" description="Pectinesterase inhibitor" evidence="5">
    <location>
        <begin position="32"/>
        <end position="175"/>
    </location>
</feature>
<evidence type="ECO:0000259" key="5">
    <source>
        <dbReference type="SMART" id="SM00856"/>
    </source>
</evidence>
<dbReference type="AlphaFoldDB" id="A0AA88A616"/>
<comment type="similarity">
    <text evidence="3">Belongs to the PMEI family.</text>
</comment>
<dbReference type="Gene3D" id="1.20.140.40">
    <property type="entry name" value="Invertase/pectin methylesterase inhibitor family protein"/>
    <property type="match status" value="1"/>
</dbReference>
<dbReference type="InterPro" id="IPR006501">
    <property type="entry name" value="Pectinesterase_inhib_dom"/>
</dbReference>
<keyword evidence="1 4" id="KW-0732">Signal</keyword>
<sequence>MKHNINPFFLIFITLCISYSPQHAAVAHGGKNHSDTLEKACQHAGDKDSCISMLQSDPNAKGSDLKGLTLIALRLASSNASDLSEHIKVLVNDPSLDPGVQDGVSECLEHYLDAAEQLDDSIAALLADAYNDVEAWVNVAITDADSCDSALEGHESVLGGKSAAFRGLCDNALAINKVLANDEK</sequence>
<dbReference type="CDD" id="cd15801">
    <property type="entry name" value="PMEI-like_1"/>
    <property type="match status" value="1"/>
</dbReference>
<dbReference type="InterPro" id="IPR035513">
    <property type="entry name" value="Invertase/methylesterase_inhib"/>
</dbReference>
<reference evidence="6" key="1">
    <citation type="submission" date="2023-07" db="EMBL/GenBank/DDBJ databases">
        <title>draft genome sequence of fig (Ficus carica).</title>
        <authorList>
            <person name="Takahashi T."/>
            <person name="Nishimura K."/>
        </authorList>
    </citation>
    <scope>NUCLEOTIDE SEQUENCE</scope>
</reference>